<dbReference type="GO" id="GO:0016705">
    <property type="term" value="F:oxidoreductase activity, acting on paired donors, with incorporation or reduction of molecular oxygen"/>
    <property type="evidence" value="ECO:0007669"/>
    <property type="project" value="InterPro"/>
</dbReference>
<name>A0A5Q6RY61_9ACTN</name>
<keyword evidence="1 3" id="KW-0560">Oxidoreductase</keyword>
<dbReference type="InterPro" id="IPR019921">
    <property type="entry name" value="Lucif-like_OxRdtase_Rv2161c"/>
</dbReference>
<dbReference type="AlphaFoldDB" id="A0A5Q6RY61"/>
<dbReference type="EMBL" id="VDFQ02000003">
    <property type="protein sequence ID" value="KAA1423022.1"/>
    <property type="molecule type" value="Genomic_DNA"/>
</dbReference>
<dbReference type="Proteomes" id="UP000307768">
    <property type="component" value="Unassembled WGS sequence"/>
</dbReference>
<feature type="domain" description="Luciferase-like" evidence="2">
    <location>
        <begin position="16"/>
        <end position="222"/>
    </location>
</feature>
<comment type="caution">
    <text evidence="3">The sequence shown here is derived from an EMBL/GenBank/DDBJ whole genome shotgun (WGS) entry which is preliminary data.</text>
</comment>
<dbReference type="InterPro" id="IPR050564">
    <property type="entry name" value="F420-G6PD/mer"/>
</dbReference>
<accession>A0A5Q6RY61</accession>
<evidence type="ECO:0000259" key="2">
    <source>
        <dbReference type="Pfam" id="PF00296"/>
    </source>
</evidence>
<organism evidence="3 4">
    <name type="scientific">Mumia zhuanghuii</name>
    <dbReference type="NCBI Taxonomy" id="2585211"/>
    <lineage>
        <taxon>Bacteria</taxon>
        <taxon>Bacillati</taxon>
        <taxon>Actinomycetota</taxon>
        <taxon>Actinomycetes</taxon>
        <taxon>Propionibacteriales</taxon>
        <taxon>Nocardioidaceae</taxon>
        <taxon>Mumia</taxon>
    </lineage>
</organism>
<sequence length="296" mass="32740">MRVGLAPPNYARWFDGATVAEVCRHAEEAGFDSLWFGDHVAIPQDQADVFGNAYLDVFPLLGHVAALTERVRLGTNVLVAPYRNPVVTAKEVATVDRLSDGRVVLGVGVGHVRGEFEALGVPFDERGRRTDEYLRAMRALWEQDVASYEGEWVRFRDLCPLTRPVQQPLPVLIGGDGPRSMRRALEHDAGWAPGQGTIEQLAAKVAQLRTLAAEVGKPCPTIVARWLVHPVEDGAPRPPIPHRGELRRPRLEKAEAREQLARIAELGVSELIVDIPARHETYHRNIDLIAEHVLAG</sequence>
<gene>
    <name evidence="3" type="ORF">FE697_012880</name>
</gene>
<evidence type="ECO:0000313" key="3">
    <source>
        <dbReference type="EMBL" id="KAA1423022.1"/>
    </source>
</evidence>
<evidence type="ECO:0000256" key="1">
    <source>
        <dbReference type="ARBA" id="ARBA00023002"/>
    </source>
</evidence>
<dbReference type="RefSeq" id="WP_149769973.1">
    <property type="nucleotide sequence ID" value="NZ_VDFQ02000003.1"/>
</dbReference>
<dbReference type="EC" id="1.-.-.-" evidence="3"/>
<dbReference type="Pfam" id="PF00296">
    <property type="entry name" value="Bac_luciferase"/>
    <property type="match status" value="1"/>
</dbReference>
<dbReference type="PANTHER" id="PTHR43244:SF1">
    <property type="entry name" value="5,10-METHYLENETETRAHYDROMETHANOPTERIN REDUCTASE"/>
    <property type="match status" value="1"/>
</dbReference>
<dbReference type="InterPro" id="IPR011251">
    <property type="entry name" value="Luciferase-like_dom"/>
</dbReference>
<dbReference type="NCBIfam" id="TIGR03619">
    <property type="entry name" value="F420_Rv2161c"/>
    <property type="match status" value="1"/>
</dbReference>
<protein>
    <submittedName>
        <fullName evidence="3">TIGR03619 family F420-dependent LLM class oxidoreductase</fullName>
        <ecNumber evidence="3">1.-.-.-</ecNumber>
    </submittedName>
</protein>
<dbReference type="Gene3D" id="3.20.20.30">
    <property type="entry name" value="Luciferase-like domain"/>
    <property type="match status" value="1"/>
</dbReference>
<proteinExistence type="predicted"/>
<dbReference type="SUPFAM" id="SSF51679">
    <property type="entry name" value="Bacterial luciferase-like"/>
    <property type="match status" value="1"/>
</dbReference>
<dbReference type="InterPro" id="IPR036661">
    <property type="entry name" value="Luciferase-like_sf"/>
</dbReference>
<dbReference type="PANTHER" id="PTHR43244">
    <property type="match status" value="1"/>
</dbReference>
<evidence type="ECO:0000313" key="4">
    <source>
        <dbReference type="Proteomes" id="UP000307768"/>
    </source>
</evidence>
<dbReference type="OrthoDB" id="9781803at2"/>
<reference evidence="3 4" key="1">
    <citation type="submission" date="2019-09" db="EMBL/GenBank/DDBJ databases">
        <title>Mumia zhuanghuii sp. nov. isolated from the intestinal contents of plateau pika (Ochotona curzoniae) in the Qinghai-Tibet plateau of China.</title>
        <authorList>
            <person name="Tian Z."/>
        </authorList>
    </citation>
    <scope>NUCLEOTIDE SEQUENCE [LARGE SCALE GENOMIC DNA]</scope>
    <source>
        <strain evidence="4">350</strain>
    </source>
</reference>